<protein>
    <submittedName>
        <fullName evidence="1">Uncharacterized protein</fullName>
    </submittedName>
</protein>
<reference evidence="1" key="1">
    <citation type="journal article" date="2019" name="bioRxiv">
        <title>The Genome of the Zebra Mussel, Dreissena polymorpha: A Resource for Invasive Species Research.</title>
        <authorList>
            <person name="McCartney M.A."/>
            <person name="Auch B."/>
            <person name="Kono T."/>
            <person name="Mallez S."/>
            <person name="Zhang Y."/>
            <person name="Obille A."/>
            <person name="Becker A."/>
            <person name="Abrahante J.E."/>
            <person name="Garbe J."/>
            <person name="Badalamenti J.P."/>
            <person name="Herman A."/>
            <person name="Mangelson H."/>
            <person name="Liachko I."/>
            <person name="Sullivan S."/>
            <person name="Sone E.D."/>
            <person name="Koren S."/>
            <person name="Silverstein K.A.T."/>
            <person name="Beckman K.B."/>
            <person name="Gohl D.M."/>
        </authorList>
    </citation>
    <scope>NUCLEOTIDE SEQUENCE</scope>
    <source>
        <strain evidence="1">Duluth1</strain>
        <tissue evidence="1">Whole animal</tissue>
    </source>
</reference>
<dbReference type="Proteomes" id="UP000828390">
    <property type="component" value="Unassembled WGS sequence"/>
</dbReference>
<evidence type="ECO:0000313" key="2">
    <source>
        <dbReference type="Proteomes" id="UP000828390"/>
    </source>
</evidence>
<dbReference type="AlphaFoldDB" id="A0A9D4H4B7"/>
<gene>
    <name evidence="1" type="ORF">DPMN_129257</name>
</gene>
<name>A0A9D4H4B7_DREPO</name>
<accession>A0A9D4H4B7</accession>
<organism evidence="1 2">
    <name type="scientific">Dreissena polymorpha</name>
    <name type="common">Zebra mussel</name>
    <name type="synonym">Mytilus polymorpha</name>
    <dbReference type="NCBI Taxonomy" id="45954"/>
    <lineage>
        <taxon>Eukaryota</taxon>
        <taxon>Metazoa</taxon>
        <taxon>Spiralia</taxon>
        <taxon>Lophotrochozoa</taxon>
        <taxon>Mollusca</taxon>
        <taxon>Bivalvia</taxon>
        <taxon>Autobranchia</taxon>
        <taxon>Heteroconchia</taxon>
        <taxon>Euheterodonta</taxon>
        <taxon>Imparidentia</taxon>
        <taxon>Neoheterodontei</taxon>
        <taxon>Myida</taxon>
        <taxon>Dreissenoidea</taxon>
        <taxon>Dreissenidae</taxon>
        <taxon>Dreissena</taxon>
    </lineage>
</organism>
<evidence type="ECO:0000313" key="1">
    <source>
        <dbReference type="EMBL" id="KAH3827325.1"/>
    </source>
</evidence>
<reference evidence="1" key="2">
    <citation type="submission" date="2020-11" db="EMBL/GenBank/DDBJ databases">
        <authorList>
            <person name="McCartney M.A."/>
            <person name="Auch B."/>
            <person name="Kono T."/>
            <person name="Mallez S."/>
            <person name="Becker A."/>
            <person name="Gohl D.M."/>
            <person name="Silverstein K.A.T."/>
            <person name="Koren S."/>
            <person name="Bechman K.B."/>
            <person name="Herman A."/>
            <person name="Abrahante J.E."/>
            <person name="Garbe J."/>
        </authorList>
    </citation>
    <scope>NUCLEOTIDE SEQUENCE</scope>
    <source>
        <strain evidence="1">Duluth1</strain>
        <tissue evidence="1">Whole animal</tissue>
    </source>
</reference>
<comment type="caution">
    <text evidence="1">The sequence shown here is derived from an EMBL/GenBank/DDBJ whole genome shotgun (WGS) entry which is preliminary data.</text>
</comment>
<sequence length="531" mass="58456">MSDSGSATDSPKRGWREYMEKTARVVQEIEQANAEGRLQYGMARELVYAMGKVHSSRLEQDKRHELLKGQYDIAVKQQKYRFVADLRYRADVICSTEFVSKAFGKPAAKKKGLGLSLNARPRGGKVLQTAGRLSTFSGLQSGFPALPATALKVPATVSLGEIKIEKASGDDEVLPMETEVLSVIAQEEDDPSTSSVFTALDEVGQFSVVDEVGQCEDTPLIKTEVISVSSDSDTGGRAPVEGTPTLVGVSNTGVTRVPVEAGNLAPCVISTQVFTNSSYVAREPRKRSHQMREEPVEPTSALRECIPARKVLKPSVLTRLGSRMEQTTLEKRTSRCPLMGCTSESRHLSRHVYLRHLLERFQLGNLADPAWQVARLRGLRWLALQLVEDDRLGILLDFAQNHDLGINAEVSLSEVDRQRLSEFARQSGWPEVDFDIQRLNSQALLAHWRVLVGLLKHIPRDRQVYFFNLDNQGTSSTAPAVAGLHVQIPDVEHQSTPTPPVVAVTEPAGSGTAHAVSKVRNMSVREYLVVS</sequence>
<proteinExistence type="predicted"/>
<dbReference type="EMBL" id="JAIWYP010000005">
    <property type="protein sequence ID" value="KAH3827325.1"/>
    <property type="molecule type" value="Genomic_DNA"/>
</dbReference>
<keyword evidence="2" id="KW-1185">Reference proteome</keyword>